<comment type="caution">
    <text evidence="2">The sequence shown here is derived from an EMBL/GenBank/DDBJ whole genome shotgun (WGS) entry which is preliminary data.</text>
</comment>
<sequence length="169" mass="18511">MGSLRGPLSTLTDPRPPSSCECHFCNASTAAATHEEPVLPQSSGSSLPPLAQPQLSLYPHIHNTPPGSDIVGGGGQSREDLGPLPPAPTTKPPITTNPYVVGALRLLHLALFLCFCHELFIVLFQIMFLSSIAYIEMKNILSCSWTYFDQLYIFKKKLIFIQISVIIFN</sequence>
<keyword evidence="1" id="KW-1133">Transmembrane helix</keyword>
<organism evidence="2 3">
    <name type="scientific">Portunus trituberculatus</name>
    <name type="common">Swimming crab</name>
    <name type="synonym">Neptunus trituberculatus</name>
    <dbReference type="NCBI Taxonomy" id="210409"/>
    <lineage>
        <taxon>Eukaryota</taxon>
        <taxon>Metazoa</taxon>
        <taxon>Ecdysozoa</taxon>
        <taxon>Arthropoda</taxon>
        <taxon>Crustacea</taxon>
        <taxon>Multicrustacea</taxon>
        <taxon>Malacostraca</taxon>
        <taxon>Eumalacostraca</taxon>
        <taxon>Eucarida</taxon>
        <taxon>Decapoda</taxon>
        <taxon>Pleocyemata</taxon>
        <taxon>Brachyura</taxon>
        <taxon>Eubrachyura</taxon>
        <taxon>Portunoidea</taxon>
        <taxon>Portunidae</taxon>
        <taxon>Portuninae</taxon>
        <taxon>Portunus</taxon>
    </lineage>
</organism>
<proteinExistence type="predicted"/>
<feature type="transmembrane region" description="Helical" evidence="1">
    <location>
        <begin position="106"/>
        <end position="129"/>
    </location>
</feature>
<dbReference type="EMBL" id="VSRR010114369">
    <property type="protein sequence ID" value="MPC98507.1"/>
    <property type="molecule type" value="Genomic_DNA"/>
</dbReference>
<keyword evidence="3" id="KW-1185">Reference proteome</keyword>
<gene>
    <name evidence="2" type="ORF">E2C01_093880</name>
</gene>
<keyword evidence="1" id="KW-0472">Membrane</keyword>
<evidence type="ECO:0000256" key="1">
    <source>
        <dbReference type="SAM" id="Phobius"/>
    </source>
</evidence>
<name>A0A5B7JZB5_PORTR</name>
<reference evidence="2 3" key="1">
    <citation type="submission" date="2019-05" db="EMBL/GenBank/DDBJ databases">
        <title>Another draft genome of Portunus trituberculatus and its Hox gene families provides insights of decapod evolution.</title>
        <authorList>
            <person name="Jeong J.-H."/>
            <person name="Song I."/>
            <person name="Kim S."/>
            <person name="Choi T."/>
            <person name="Kim D."/>
            <person name="Ryu S."/>
            <person name="Kim W."/>
        </authorList>
    </citation>
    <scope>NUCLEOTIDE SEQUENCE [LARGE SCALE GENOMIC DNA]</scope>
    <source>
        <tissue evidence="2">Muscle</tissue>
    </source>
</reference>
<protein>
    <submittedName>
        <fullName evidence="2">Uncharacterized protein</fullName>
    </submittedName>
</protein>
<evidence type="ECO:0000313" key="2">
    <source>
        <dbReference type="EMBL" id="MPC98507.1"/>
    </source>
</evidence>
<dbReference type="AlphaFoldDB" id="A0A5B7JZB5"/>
<dbReference type="Proteomes" id="UP000324222">
    <property type="component" value="Unassembled WGS sequence"/>
</dbReference>
<dbReference type="OrthoDB" id="6383051at2759"/>
<evidence type="ECO:0000313" key="3">
    <source>
        <dbReference type="Proteomes" id="UP000324222"/>
    </source>
</evidence>
<accession>A0A5B7JZB5</accession>
<keyword evidence="1" id="KW-0812">Transmembrane</keyword>